<dbReference type="GO" id="GO:0016236">
    <property type="term" value="P:macroautophagy"/>
    <property type="evidence" value="ECO:0000318"/>
    <property type="project" value="GO_Central"/>
</dbReference>
<dbReference type="GO" id="GO:0005776">
    <property type="term" value="C:autophagosome"/>
    <property type="evidence" value="ECO:0000318"/>
    <property type="project" value="GO_Central"/>
</dbReference>
<feature type="domain" description="Rab3GAP regulatory subunit C-terminal" evidence="6">
    <location>
        <begin position="801"/>
        <end position="1074"/>
    </location>
</feature>
<dbReference type="OrthoDB" id="360390at2759"/>
<evidence type="ECO:0000259" key="6">
    <source>
        <dbReference type="Pfam" id="PF14656"/>
    </source>
</evidence>
<dbReference type="GO" id="GO:0005886">
    <property type="term" value="C:plasma membrane"/>
    <property type="evidence" value="ECO:0000318"/>
    <property type="project" value="GO_Central"/>
</dbReference>
<dbReference type="Pfam" id="PF14655">
    <property type="entry name" value="RAB3GAP2_N"/>
    <property type="match status" value="1"/>
</dbReference>
<dbReference type="GeneID" id="18243206"/>
<dbReference type="AlphaFoldDB" id="F4P322"/>
<dbReference type="GO" id="GO:0031267">
    <property type="term" value="F:small GTPase binding"/>
    <property type="evidence" value="ECO:0000318"/>
    <property type="project" value="GO_Central"/>
</dbReference>
<keyword evidence="8" id="KW-1185">Reference proteome</keyword>
<evidence type="ECO:0008006" key="9">
    <source>
        <dbReference type="Google" id="ProtNLM"/>
    </source>
</evidence>
<evidence type="ECO:0000313" key="7">
    <source>
        <dbReference type="EMBL" id="EGF80155.1"/>
    </source>
</evidence>
<dbReference type="InParanoid" id="F4P322"/>
<reference evidence="7 8" key="1">
    <citation type="submission" date="2009-12" db="EMBL/GenBank/DDBJ databases">
        <title>The draft genome of Batrachochytrium dendrobatidis.</title>
        <authorList>
            <consortium name="US DOE Joint Genome Institute (JGI-PGF)"/>
            <person name="Kuo A."/>
            <person name="Salamov A."/>
            <person name="Schmutz J."/>
            <person name="Lucas S."/>
            <person name="Pitluck S."/>
            <person name="Rosenblum E."/>
            <person name="Stajich J."/>
            <person name="Eisen M."/>
            <person name="Grigoriev I.V."/>
        </authorList>
    </citation>
    <scope>NUCLEOTIDE SEQUENCE [LARGE SCALE GENOMIC DNA]</scope>
    <source>
        <strain evidence="8">JAM81 / FGSC 10211</strain>
    </source>
</reference>
<dbReference type="HOGENOM" id="CLU_006591_0_0_1"/>
<dbReference type="EMBL" id="GL882884">
    <property type="protein sequence ID" value="EGF80155.1"/>
    <property type="molecule type" value="Genomic_DNA"/>
</dbReference>
<protein>
    <recommendedName>
        <fullName evidence="9">Rab3-GAP regulatory subunit N-terminal domain-containing protein</fullName>
    </recommendedName>
</protein>
<dbReference type="InterPro" id="IPR029257">
    <property type="entry name" value="RAB3GAP2_C"/>
</dbReference>
<dbReference type="Pfam" id="PF14656">
    <property type="entry name" value="RAB3GAP2_C"/>
    <property type="match status" value="1"/>
</dbReference>
<evidence type="ECO:0000256" key="3">
    <source>
        <dbReference type="ARBA" id="ARBA00022468"/>
    </source>
</evidence>
<dbReference type="Proteomes" id="UP000007241">
    <property type="component" value="Unassembled WGS sequence"/>
</dbReference>
<proteinExistence type="inferred from homology"/>
<gene>
    <name evidence="7" type="ORF">BATDEDRAFT_88568</name>
</gene>
<organism evidence="7 8">
    <name type="scientific">Batrachochytrium dendrobatidis (strain JAM81 / FGSC 10211)</name>
    <name type="common">Frog chytrid fungus</name>
    <dbReference type="NCBI Taxonomy" id="684364"/>
    <lineage>
        <taxon>Eukaryota</taxon>
        <taxon>Fungi</taxon>
        <taxon>Fungi incertae sedis</taxon>
        <taxon>Chytridiomycota</taxon>
        <taxon>Chytridiomycota incertae sedis</taxon>
        <taxon>Chytridiomycetes</taxon>
        <taxon>Rhizophydiales</taxon>
        <taxon>Rhizophydiales incertae sedis</taxon>
        <taxon>Batrachochytrium</taxon>
    </lineage>
</organism>
<accession>F4P322</accession>
<evidence type="ECO:0000256" key="4">
    <source>
        <dbReference type="ARBA" id="ARBA00022490"/>
    </source>
</evidence>
<dbReference type="GO" id="GO:0005096">
    <property type="term" value="F:GTPase activator activity"/>
    <property type="evidence" value="ECO:0007669"/>
    <property type="project" value="UniProtKB-KW"/>
</dbReference>
<name>F4P322_BATDJ</name>
<evidence type="ECO:0000256" key="2">
    <source>
        <dbReference type="ARBA" id="ARBA00008153"/>
    </source>
</evidence>
<comment type="subcellular location">
    <subcellularLocation>
        <location evidence="1">Cytoplasm</location>
    </subcellularLocation>
</comment>
<dbReference type="PANTHER" id="PTHR12472:SF0">
    <property type="entry name" value="RAB3 GTPASE-ACTIVATING PROTEIN NON-CATALYTIC SUBUNIT"/>
    <property type="match status" value="1"/>
</dbReference>
<dbReference type="RefSeq" id="XP_006679193.1">
    <property type="nucleotide sequence ID" value="XM_006679130.1"/>
</dbReference>
<keyword evidence="3" id="KW-0343">GTPase activation</keyword>
<dbReference type="InterPro" id="IPR032839">
    <property type="entry name" value="RAB3GAP_N"/>
</dbReference>
<dbReference type="GO" id="GO:0097051">
    <property type="term" value="P:establishment of protein localization to endoplasmic reticulum membrane"/>
    <property type="evidence" value="ECO:0000318"/>
    <property type="project" value="GO_Central"/>
</dbReference>
<dbReference type="InterPro" id="IPR026059">
    <property type="entry name" value="Rab3GAP2"/>
</dbReference>
<dbReference type="STRING" id="684364.F4P322"/>
<evidence type="ECO:0000256" key="1">
    <source>
        <dbReference type="ARBA" id="ARBA00004496"/>
    </source>
</evidence>
<evidence type="ECO:0000259" key="5">
    <source>
        <dbReference type="Pfam" id="PF14655"/>
    </source>
</evidence>
<sequence>MMSMSYDGSCVVCASRHQFVISKIKDTPPSEYEQIGQGSGCEEPSEFITACLCISLYVPSKSGNNTMSIVVAIGYSSGYLRFFDEKGVLIISQQLHNSRVQSIRARTVVSFDIQESDEILVSYKDKHAISIDGTSLWMAARFGQLSTEDAPALSYKKWIFQSQEQVVDIISCGPLSRSVFSPPQFNKLTGEYAPVNYTARYIAVGKPMVALYATTETSRSLFAGIVPSRVTSAVTSAVFSFAKTLWNSPNQPSSVANQSKEPSLTTTPGVVVPAVIVLSDSNRHILSITQAPSSVTTPRSSLAVMSDSLGRVLVLDTDEGEIIRIFKGVRDAQTAWIQVSDQSGRIDRPVLLVLAIYSSRGVLELYLMRFGQRICIANVGTGIRLVQTTSSILGGMYWRLNNPTQIGALASCYLVSSNGEMRKIVLNYDSIINSNYKTGDTTSIAELVSEYENLAESTSRTALLSKIKDMVVNLSSAPLKFVAMDSFSNAVPVETYFEILEHLAKLLEVENQSLTDVLQNSLTRSKIHQQSQDVTNRIETTLRLHILKAYQAIQEIHMFHTTKPVSDTEISNFIQDEFCKLQFILSEKTDYAKLLASATSSIGFRTFQSAFVLNKRWVPSINEQHAAPLKLNGDLTSDIVRGVAKFLLNPILSNRCAITSMMSRLLIGRVDWMTLIVSQLQIPCVSTTSVNIPMLQSYANLIQSIVQIHGTVHLQAVELLTNFAMSTKSYALALFVCLCLHFLLDKHNDRPELQNLIASKNNLKRILVSFEQFFSGSFEYQLPCAAKDFEKTEKTSLAYLVALSQLKKIKTTPATIKETISIVREYMASSGLFETDLGLIYISFYYADQWIETSETDALSRAVCFAQSVSSSILQQGLLLALFNHCFSTKLRNIIDMIEKARRVPKDVMCERLCGMPAAKVSCFLEICIQLLEALDIPGEAATLEDIEKCICQLVFKDSVLTSNAQREFLNGACGMMMLSLGDKDQQSGAQEICRRSLARHILMSSILRTIFIYDLKSIRPLKLFEPKVLFCDTLVASRQLISTQSIEGLGLADAKISAERVSFVAKVAEVDIHSAKVVAGAFGIQSDHIG</sequence>
<evidence type="ECO:0000313" key="8">
    <source>
        <dbReference type="Proteomes" id="UP000007241"/>
    </source>
</evidence>
<dbReference type="PANTHER" id="PTHR12472">
    <property type="entry name" value="RAB3-GAP REGULATORY DOMAIN"/>
    <property type="match status" value="1"/>
</dbReference>
<feature type="domain" description="Rab3-GAP regulatory subunit N-terminal" evidence="5">
    <location>
        <begin position="2"/>
        <end position="386"/>
    </location>
</feature>
<comment type="similarity">
    <text evidence="2">Belongs to the Rab3-GAP regulatory subunit family.</text>
</comment>
<keyword evidence="4" id="KW-0963">Cytoplasm</keyword>